<evidence type="ECO:0000313" key="1">
    <source>
        <dbReference type="Proteomes" id="UP000887566"/>
    </source>
</evidence>
<accession>A0A914VA41</accession>
<proteinExistence type="predicted"/>
<dbReference type="InterPro" id="IPR032675">
    <property type="entry name" value="LRR_dom_sf"/>
</dbReference>
<dbReference type="InterPro" id="IPR050648">
    <property type="entry name" value="F-box_LRR-repeat"/>
</dbReference>
<sequence length="308" mass="35212">MNVLVDVAFSQIQVLKLVHCFQDRSHFCEDDLGAVFASLQQLTDIDLNQNDYLTGSCLLLLSVKLKRLSIGKCFGIEHSYLRQMATKCTLISFFDFEQCHLADMDQVFAHWPLLRELKLSNFGTSMNVNVFQNLQQLVLFHFSHCRFTTNQLIAALSDSCPLLEDLDLSGYEIYDGETGAIDYRPLGRLQCLRHVDLSWHERMTDDDLGAIVCGGRLETLRLHLCCKLTSNGLIDAVDKCGDLRQLDVTGMDDSFQFVALSFLHVVSVVTDEQVYRRWPLQLTLDRKSRLQIAKCQQFCHHNLLVRLS</sequence>
<dbReference type="Proteomes" id="UP000887566">
    <property type="component" value="Unplaced"/>
</dbReference>
<dbReference type="Gene3D" id="3.80.10.10">
    <property type="entry name" value="Ribonuclease Inhibitor"/>
    <property type="match status" value="1"/>
</dbReference>
<dbReference type="AlphaFoldDB" id="A0A914VA41"/>
<keyword evidence="1" id="KW-1185">Reference proteome</keyword>
<dbReference type="WBParaSite" id="PSAMB.scaffold17178size1181.g37174.t1">
    <property type="protein sequence ID" value="PSAMB.scaffold17178size1181.g37174.t1"/>
    <property type="gene ID" value="PSAMB.scaffold17178size1181.g37174"/>
</dbReference>
<name>A0A914VA41_9BILA</name>
<dbReference type="PANTHER" id="PTHR13382">
    <property type="entry name" value="MITOCHONDRIAL ATP SYNTHASE COUPLING FACTOR B"/>
    <property type="match status" value="1"/>
</dbReference>
<reference evidence="2" key="1">
    <citation type="submission" date="2022-11" db="UniProtKB">
        <authorList>
            <consortium name="WormBaseParasite"/>
        </authorList>
    </citation>
    <scope>IDENTIFICATION</scope>
</reference>
<dbReference type="SUPFAM" id="SSF52047">
    <property type="entry name" value="RNI-like"/>
    <property type="match status" value="1"/>
</dbReference>
<organism evidence="1 2">
    <name type="scientific">Plectus sambesii</name>
    <dbReference type="NCBI Taxonomy" id="2011161"/>
    <lineage>
        <taxon>Eukaryota</taxon>
        <taxon>Metazoa</taxon>
        <taxon>Ecdysozoa</taxon>
        <taxon>Nematoda</taxon>
        <taxon>Chromadorea</taxon>
        <taxon>Plectida</taxon>
        <taxon>Plectina</taxon>
        <taxon>Plectoidea</taxon>
        <taxon>Plectidae</taxon>
        <taxon>Plectus</taxon>
    </lineage>
</organism>
<dbReference type="GO" id="GO:0005737">
    <property type="term" value="C:cytoplasm"/>
    <property type="evidence" value="ECO:0007669"/>
    <property type="project" value="TreeGrafter"/>
</dbReference>
<evidence type="ECO:0000313" key="2">
    <source>
        <dbReference type="WBParaSite" id="PSAMB.scaffold17178size1181.g37174.t1"/>
    </source>
</evidence>
<protein>
    <submittedName>
        <fullName evidence="2">Uncharacterized protein</fullName>
    </submittedName>
</protein>